<evidence type="ECO:0000259" key="1">
    <source>
        <dbReference type="PROSITE" id="PS50075"/>
    </source>
</evidence>
<dbReference type="PROSITE" id="PS50075">
    <property type="entry name" value="CARRIER"/>
    <property type="match status" value="1"/>
</dbReference>
<dbReference type="Gene3D" id="1.10.1200.10">
    <property type="entry name" value="ACP-like"/>
    <property type="match status" value="1"/>
</dbReference>
<protein>
    <recommendedName>
        <fullName evidence="1">Carrier domain-containing protein</fullName>
    </recommendedName>
</protein>
<reference evidence="3" key="1">
    <citation type="journal article" date="2019" name="Int. J. Syst. Evol. Microbiol.">
        <title>The Global Catalogue of Microorganisms (GCM) 10K type strain sequencing project: providing services to taxonomists for standard genome sequencing and annotation.</title>
        <authorList>
            <consortium name="The Broad Institute Genomics Platform"/>
            <consortium name="The Broad Institute Genome Sequencing Center for Infectious Disease"/>
            <person name="Wu L."/>
            <person name="Ma J."/>
        </authorList>
    </citation>
    <scope>NUCLEOTIDE SEQUENCE [LARGE SCALE GENOMIC DNA]</scope>
    <source>
        <strain evidence="3">JCM 4586</strain>
    </source>
</reference>
<dbReference type="EMBL" id="BMUT01000006">
    <property type="protein sequence ID" value="GGX83901.1"/>
    <property type="molecule type" value="Genomic_DNA"/>
</dbReference>
<feature type="domain" description="Carrier" evidence="1">
    <location>
        <begin position="1"/>
        <end position="78"/>
    </location>
</feature>
<keyword evidence="3" id="KW-1185">Reference proteome</keyword>
<sequence>MPHPLDPIRAWLAEKNPTVGEIPPDTDLIENRLIDSLSFMEFVMLLESVTGRDLPVETMELSQFRTLAAIEKNFLPGTPGTPCAS</sequence>
<dbReference type="InterPro" id="IPR009081">
    <property type="entry name" value="PP-bd_ACP"/>
</dbReference>
<name>A0ABQ2YJB8_9ACTN</name>
<organism evidence="2 3">
    <name type="scientific">Streptomyces hiroshimensis</name>
    <dbReference type="NCBI Taxonomy" id="66424"/>
    <lineage>
        <taxon>Bacteria</taxon>
        <taxon>Bacillati</taxon>
        <taxon>Actinomycetota</taxon>
        <taxon>Actinomycetes</taxon>
        <taxon>Kitasatosporales</taxon>
        <taxon>Streptomycetaceae</taxon>
        <taxon>Streptomyces</taxon>
    </lineage>
</organism>
<accession>A0ABQ2YJB8</accession>
<dbReference type="RefSeq" id="WP_190022327.1">
    <property type="nucleotide sequence ID" value="NZ_BMUT01000006.1"/>
</dbReference>
<dbReference type="Pfam" id="PF00550">
    <property type="entry name" value="PP-binding"/>
    <property type="match status" value="1"/>
</dbReference>
<dbReference type="SUPFAM" id="SSF47336">
    <property type="entry name" value="ACP-like"/>
    <property type="match status" value="1"/>
</dbReference>
<dbReference type="Proteomes" id="UP000659223">
    <property type="component" value="Unassembled WGS sequence"/>
</dbReference>
<evidence type="ECO:0000313" key="2">
    <source>
        <dbReference type="EMBL" id="GGX83901.1"/>
    </source>
</evidence>
<gene>
    <name evidence="2" type="ORF">GCM10010324_31860</name>
</gene>
<proteinExistence type="predicted"/>
<evidence type="ECO:0000313" key="3">
    <source>
        <dbReference type="Proteomes" id="UP000659223"/>
    </source>
</evidence>
<dbReference type="InterPro" id="IPR036736">
    <property type="entry name" value="ACP-like_sf"/>
</dbReference>
<comment type="caution">
    <text evidence="2">The sequence shown here is derived from an EMBL/GenBank/DDBJ whole genome shotgun (WGS) entry which is preliminary data.</text>
</comment>